<feature type="non-terminal residue" evidence="1">
    <location>
        <position position="1"/>
    </location>
</feature>
<feature type="non-terminal residue" evidence="1">
    <location>
        <position position="59"/>
    </location>
</feature>
<protein>
    <submittedName>
        <fullName evidence="1">11112_t:CDS:1</fullName>
    </submittedName>
</protein>
<name>A0A9N9JC05_9GLOM</name>
<evidence type="ECO:0000313" key="1">
    <source>
        <dbReference type="EMBL" id="CAG8772575.1"/>
    </source>
</evidence>
<proteinExistence type="predicted"/>
<dbReference type="EMBL" id="CAJVPV010047417">
    <property type="protein sequence ID" value="CAG8772575.1"/>
    <property type="molecule type" value="Genomic_DNA"/>
</dbReference>
<comment type="caution">
    <text evidence="1">The sequence shown here is derived from an EMBL/GenBank/DDBJ whole genome shotgun (WGS) entry which is preliminary data.</text>
</comment>
<evidence type="ECO:0000313" key="2">
    <source>
        <dbReference type="Proteomes" id="UP000789342"/>
    </source>
</evidence>
<reference evidence="1" key="1">
    <citation type="submission" date="2021-06" db="EMBL/GenBank/DDBJ databases">
        <authorList>
            <person name="Kallberg Y."/>
            <person name="Tangrot J."/>
            <person name="Rosling A."/>
        </authorList>
    </citation>
    <scope>NUCLEOTIDE SEQUENCE</scope>
    <source>
        <strain evidence="1">CL551</strain>
    </source>
</reference>
<organism evidence="1 2">
    <name type="scientific">Acaulospora morrowiae</name>
    <dbReference type="NCBI Taxonomy" id="94023"/>
    <lineage>
        <taxon>Eukaryota</taxon>
        <taxon>Fungi</taxon>
        <taxon>Fungi incertae sedis</taxon>
        <taxon>Mucoromycota</taxon>
        <taxon>Glomeromycotina</taxon>
        <taxon>Glomeromycetes</taxon>
        <taxon>Diversisporales</taxon>
        <taxon>Acaulosporaceae</taxon>
        <taxon>Acaulospora</taxon>
    </lineage>
</organism>
<dbReference type="OrthoDB" id="202203at2759"/>
<keyword evidence="2" id="KW-1185">Reference proteome</keyword>
<dbReference type="Proteomes" id="UP000789342">
    <property type="component" value="Unassembled WGS sequence"/>
</dbReference>
<dbReference type="Gene3D" id="3.50.50.100">
    <property type="match status" value="1"/>
</dbReference>
<accession>A0A9N9JC05</accession>
<dbReference type="AlphaFoldDB" id="A0A9N9JC05"/>
<gene>
    <name evidence="1" type="ORF">AMORRO_LOCUS16691</name>
</gene>
<sequence>SCRVENGIYPPALNAKLHIIMALTEKPNIVILGGGYAGVNIAIKLEAALHKTHQIILVE</sequence>